<protein>
    <submittedName>
        <fullName evidence="1">Uncharacterized protein</fullName>
    </submittedName>
</protein>
<evidence type="ECO:0000313" key="1">
    <source>
        <dbReference type="EMBL" id="KAI4330535.1"/>
    </source>
</evidence>
<keyword evidence="2" id="KW-1185">Reference proteome</keyword>
<dbReference type="EMBL" id="CM042887">
    <property type="protein sequence ID" value="KAI4330535.1"/>
    <property type="molecule type" value="Genomic_DNA"/>
</dbReference>
<name>A0ACB9N1W6_9MYRT</name>
<organism evidence="1 2">
    <name type="scientific">Melastoma candidum</name>
    <dbReference type="NCBI Taxonomy" id="119954"/>
    <lineage>
        <taxon>Eukaryota</taxon>
        <taxon>Viridiplantae</taxon>
        <taxon>Streptophyta</taxon>
        <taxon>Embryophyta</taxon>
        <taxon>Tracheophyta</taxon>
        <taxon>Spermatophyta</taxon>
        <taxon>Magnoliopsida</taxon>
        <taxon>eudicotyledons</taxon>
        <taxon>Gunneridae</taxon>
        <taxon>Pentapetalae</taxon>
        <taxon>rosids</taxon>
        <taxon>malvids</taxon>
        <taxon>Myrtales</taxon>
        <taxon>Melastomataceae</taxon>
        <taxon>Melastomatoideae</taxon>
        <taxon>Melastomateae</taxon>
        <taxon>Melastoma</taxon>
    </lineage>
</organism>
<gene>
    <name evidence="1" type="ORF">MLD38_028814</name>
</gene>
<proteinExistence type="predicted"/>
<sequence length="99" mass="11474">MGKPYEEFLLRESERTRPHEELHAQNNTTTQPPRTPLPHKTKRKAGERKEALTFLLPASLQWEIMSRRVSFLSGHHLLASIPPFALFLMNFGIIFLLIP</sequence>
<reference evidence="2" key="1">
    <citation type="journal article" date="2023" name="Front. Plant Sci.">
        <title>Chromosomal-level genome assembly of Melastoma candidum provides insights into trichome evolution.</title>
        <authorList>
            <person name="Zhong Y."/>
            <person name="Wu W."/>
            <person name="Sun C."/>
            <person name="Zou P."/>
            <person name="Liu Y."/>
            <person name="Dai S."/>
            <person name="Zhou R."/>
        </authorList>
    </citation>
    <scope>NUCLEOTIDE SEQUENCE [LARGE SCALE GENOMIC DNA]</scope>
</reference>
<comment type="caution">
    <text evidence="1">The sequence shown here is derived from an EMBL/GenBank/DDBJ whole genome shotgun (WGS) entry which is preliminary data.</text>
</comment>
<dbReference type="Proteomes" id="UP001057402">
    <property type="component" value="Chromosome 8"/>
</dbReference>
<evidence type="ECO:0000313" key="2">
    <source>
        <dbReference type="Proteomes" id="UP001057402"/>
    </source>
</evidence>
<accession>A0ACB9N1W6</accession>